<keyword evidence="3" id="KW-1003">Cell membrane</keyword>
<keyword evidence="10" id="KW-0472">Membrane</keyword>
<reference evidence="11 12" key="1">
    <citation type="submission" date="2019-07" db="EMBL/GenBank/DDBJ databases">
        <title>Whole genome shotgun sequence of Staphylococcus piscifermentans NBRC 109625.</title>
        <authorList>
            <person name="Hosoyama A."/>
            <person name="Uohara A."/>
            <person name="Ohji S."/>
            <person name="Ichikawa N."/>
        </authorList>
    </citation>
    <scope>NUCLEOTIDE SEQUENCE [LARGE SCALE GENOMIC DNA]</scope>
    <source>
        <strain evidence="11 12">NBRC 109625</strain>
    </source>
</reference>
<evidence type="ECO:0000256" key="5">
    <source>
        <dbReference type="ARBA" id="ARBA00022679"/>
    </source>
</evidence>
<dbReference type="AlphaFoldDB" id="A0A239TM05"/>
<evidence type="ECO:0000256" key="9">
    <source>
        <dbReference type="ARBA" id="ARBA00022989"/>
    </source>
</evidence>
<dbReference type="PANTHER" id="PTHR30175">
    <property type="entry name" value="PHOSPHOTRANSFERASE SYSTEM TRANSPORT PROTEIN"/>
    <property type="match status" value="1"/>
</dbReference>
<dbReference type="InterPro" id="IPR050558">
    <property type="entry name" value="PTS_Sugar-Specific_Components"/>
</dbReference>
<dbReference type="Proteomes" id="UP000321736">
    <property type="component" value="Unassembled WGS sequence"/>
</dbReference>
<dbReference type="InterPro" id="IPR001996">
    <property type="entry name" value="PTS_IIB_1"/>
</dbReference>
<dbReference type="NCBIfam" id="TIGR00826">
    <property type="entry name" value="EIIB_glc"/>
    <property type="match status" value="1"/>
</dbReference>
<dbReference type="PANTHER" id="PTHR30175:SF7">
    <property type="entry name" value="NEGATIVE REGULATOR OF SACY ACTIVITY"/>
    <property type="match status" value="1"/>
</dbReference>
<evidence type="ECO:0000256" key="3">
    <source>
        <dbReference type="ARBA" id="ARBA00022475"/>
    </source>
</evidence>
<keyword evidence="12" id="KW-1185">Reference proteome</keyword>
<sequence>MSDKKIAESVIQAVGGKDNIESIAHCATRLRIMVKNQEAVKQDEVEEIDKVKGAFYNSGQFQIIFGTGTVNKIYNEITKLGIESGSKEEIKEKGSKQGNAFQRAIRVFGDVFVPIIPVLVATGLFMGLRGVVMNEQILGWMGLTAKDIPQNFILFTQVLTDTAFAFLPALVAWSAFKVFGGSPVLGIVLGLMLVNPALPNAYEVGNGTAKALNFFGFIPIVGYQGSVLPAFFVGLIGAKFEKSLRKRIPDAIDLIVTPFLVLLVMITLGLFVIGPIFHSIETIILSGTEWVLALPFGIAGILIGFFQQIIVVTGVHHIFNFMEIQLLEKFHYNEFNPIISAAMTAQAAAAVAVGIKTKKAKLKALALPSAFSALLGITEPAIFGVNLRYFKPFVCGLIGGAVGGFFAAIFHLKASGMAITVLPGMLLFLKDIGQLPLYILVLIISFAVGFVLTWFFGYSDKLAEEIRESK</sequence>
<keyword evidence="8" id="KW-0418">Kinase</keyword>
<dbReference type="GO" id="GO:0009401">
    <property type="term" value="P:phosphoenolpyruvate-dependent sugar phosphotransferase system"/>
    <property type="evidence" value="ECO:0007669"/>
    <property type="project" value="UniProtKB-KW"/>
</dbReference>
<dbReference type="PROSITE" id="PS01035">
    <property type="entry name" value="PTS_EIIB_TYPE_1_CYS"/>
    <property type="match status" value="1"/>
</dbReference>
<dbReference type="GO" id="GO:0008982">
    <property type="term" value="F:protein-N(PI)-phosphohistidine-sugar phosphotransferase activity"/>
    <property type="evidence" value="ECO:0007669"/>
    <property type="project" value="InterPro"/>
</dbReference>
<evidence type="ECO:0000256" key="4">
    <source>
        <dbReference type="ARBA" id="ARBA00022597"/>
    </source>
</evidence>
<evidence type="ECO:0000313" key="11">
    <source>
        <dbReference type="EMBL" id="GEP84526.1"/>
    </source>
</evidence>
<evidence type="ECO:0000313" key="12">
    <source>
        <dbReference type="Proteomes" id="UP000321736"/>
    </source>
</evidence>
<evidence type="ECO:0000256" key="10">
    <source>
        <dbReference type="ARBA" id="ARBA00023136"/>
    </source>
</evidence>
<gene>
    <name evidence="11" type="ORF">SPI02_11110</name>
</gene>
<dbReference type="RefSeq" id="WP_095103169.1">
    <property type="nucleotide sequence ID" value="NZ_BKAR01000011.1"/>
</dbReference>
<comment type="caution">
    <text evidence="11">The sequence shown here is derived from an EMBL/GenBank/DDBJ whole genome shotgun (WGS) entry which is preliminary data.</text>
</comment>
<keyword evidence="2" id="KW-0813">Transport</keyword>
<keyword evidence="5" id="KW-0808">Transferase</keyword>
<evidence type="ECO:0000256" key="1">
    <source>
        <dbReference type="ARBA" id="ARBA00004651"/>
    </source>
</evidence>
<comment type="subcellular location">
    <subcellularLocation>
        <location evidence="1">Cell membrane</location>
        <topology evidence="1">Multi-pass membrane protein</topology>
    </subcellularLocation>
</comment>
<dbReference type="FunFam" id="3.30.1360.60:FF:000001">
    <property type="entry name" value="PTS system glucose-specific IIBC component PtsG"/>
    <property type="match status" value="1"/>
</dbReference>
<dbReference type="GO" id="GO:0015771">
    <property type="term" value="P:trehalose transport"/>
    <property type="evidence" value="ECO:0007669"/>
    <property type="project" value="TreeGrafter"/>
</dbReference>
<dbReference type="InterPro" id="IPR003352">
    <property type="entry name" value="PTS_EIIC"/>
</dbReference>
<proteinExistence type="predicted"/>
<keyword evidence="4" id="KW-0762">Sugar transport</keyword>
<evidence type="ECO:0000256" key="8">
    <source>
        <dbReference type="ARBA" id="ARBA00022777"/>
    </source>
</evidence>
<dbReference type="EMBL" id="BKAR01000011">
    <property type="protein sequence ID" value="GEP84526.1"/>
    <property type="molecule type" value="Genomic_DNA"/>
</dbReference>
<dbReference type="NCBIfam" id="TIGR01996">
    <property type="entry name" value="PTS-II-BC-sucr"/>
    <property type="match status" value="1"/>
</dbReference>
<dbReference type="GO" id="GO:0005886">
    <property type="term" value="C:plasma membrane"/>
    <property type="evidence" value="ECO:0007669"/>
    <property type="project" value="UniProtKB-SubCell"/>
</dbReference>
<accession>A0A239TM05</accession>
<protein>
    <submittedName>
        <fullName evidence="11">Uncharacterized protein</fullName>
    </submittedName>
</protein>
<dbReference type="SUPFAM" id="SSF55604">
    <property type="entry name" value="Glucose permease domain IIB"/>
    <property type="match status" value="1"/>
</dbReference>
<dbReference type="InterPro" id="IPR010973">
    <property type="entry name" value="PTS_IIBC_sucr"/>
</dbReference>
<keyword evidence="9" id="KW-1133">Transmembrane helix</keyword>
<dbReference type="OrthoDB" id="9769191at2"/>
<keyword evidence="6" id="KW-0598">Phosphotransferase system</keyword>
<dbReference type="CDD" id="cd00212">
    <property type="entry name" value="PTS_IIB_glc"/>
    <property type="match status" value="1"/>
</dbReference>
<evidence type="ECO:0000256" key="2">
    <source>
        <dbReference type="ARBA" id="ARBA00022448"/>
    </source>
</evidence>
<dbReference type="PROSITE" id="PS51103">
    <property type="entry name" value="PTS_EIIC_TYPE_1"/>
    <property type="match status" value="1"/>
</dbReference>
<dbReference type="Pfam" id="PF02378">
    <property type="entry name" value="PTS_EIIC"/>
    <property type="match status" value="1"/>
</dbReference>
<keyword evidence="7" id="KW-0812">Transmembrane</keyword>
<evidence type="ECO:0000256" key="6">
    <source>
        <dbReference type="ARBA" id="ARBA00022683"/>
    </source>
</evidence>
<dbReference type="Gene3D" id="3.30.1360.60">
    <property type="entry name" value="Glucose permease domain IIB"/>
    <property type="match status" value="1"/>
</dbReference>
<evidence type="ECO:0000256" key="7">
    <source>
        <dbReference type="ARBA" id="ARBA00022692"/>
    </source>
</evidence>
<dbReference type="InterPro" id="IPR018113">
    <property type="entry name" value="PTrfase_EIIB_Cys"/>
</dbReference>
<dbReference type="InterPro" id="IPR036878">
    <property type="entry name" value="Glu_permease_IIB"/>
</dbReference>
<organism evidence="11 12">
    <name type="scientific">Staphylococcus piscifermentans</name>
    <dbReference type="NCBI Taxonomy" id="70258"/>
    <lineage>
        <taxon>Bacteria</taxon>
        <taxon>Bacillati</taxon>
        <taxon>Bacillota</taxon>
        <taxon>Bacilli</taxon>
        <taxon>Bacillales</taxon>
        <taxon>Staphylococcaceae</taxon>
        <taxon>Staphylococcus</taxon>
    </lineage>
</organism>
<dbReference type="PROSITE" id="PS51098">
    <property type="entry name" value="PTS_EIIB_TYPE_1"/>
    <property type="match status" value="1"/>
</dbReference>
<dbReference type="InterPro" id="IPR013013">
    <property type="entry name" value="PTS_EIIC_1"/>
</dbReference>
<name>A0A239TM05_9STAP</name>
<dbReference type="GO" id="GO:0090589">
    <property type="term" value="F:protein-phosphocysteine-trehalose phosphotransferase system transporter activity"/>
    <property type="evidence" value="ECO:0007669"/>
    <property type="project" value="TreeGrafter"/>
</dbReference>
<dbReference type="GO" id="GO:0016301">
    <property type="term" value="F:kinase activity"/>
    <property type="evidence" value="ECO:0007669"/>
    <property type="project" value="UniProtKB-KW"/>
</dbReference>
<dbReference type="Pfam" id="PF00367">
    <property type="entry name" value="PTS_EIIB"/>
    <property type="match status" value="1"/>
</dbReference>